<protein>
    <submittedName>
        <fullName evidence="2">Uncharacterized protein</fullName>
    </submittedName>
</protein>
<keyword evidence="3" id="KW-1185">Reference proteome</keyword>
<feature type="signal peptide" evidence="1">
    <location>
        <begin position="1"/>
        <end position="17"/>
    </location>
</feature>
<dbReference type="RefSeq" id="XP_062682413.1">
    <property type="nucleotide sequence ID" value="XM_062826515.1"/>
</dbReference>
<feature type="chain" id="PRO_5042171285" evidence="1">
    <location>
        <begin position="18"/>
        <end position="87"/>
    </location>
</feature>
<dbReference type="EMBL" id="JAUEPP010000003">
    <property type="protein sequence ID" value="KAK3347331.1"/>
    <property type="molecule type" value="Genomic_DNA"/>
</dbReference>
<accession>A0AAE0MS74</accession>
<dbReference type="GeneID" id="87863669"/>
<keyword evidence="1" id="KW-0732">Signal</keyword>
<dbReference type="AlphaFoldDB" id="A0AAE0MS74"/>
<reference evidence="2" key="1">
    <citation type="journal article" date="2023" name="Mol. Phylogenet. Evol.">
        <title>Genome-scale phylogeny and comparative genomics of the fungal order Sordariales.</title>
        <authorList>
            <person name="Hensen N."/>
            <person name="Bonometti L."/>
            <person name="Westerberg I."/>
            <person name="Brannstrom I.O."/>
            <person name="Guillou S."/>
            <person name="Cros-Aarteil S."/>
            <person name="Calhoun S."/>
            <person name="Haridas S."/>
            <person name="Kuo A."/>
            <person name="Mondo S."/>
            <person name="Pangilinan J."/>
            <person name="Riley R."/>
            <person name="LaButti K."/>
            <person name="Andreopoulos B."/>
            <person name="Lipzen A."/>
            <person name="Chen C."/>
            <person name="Yan M."/>
            <person name="Daum C."/>
            <person name="Ng V."/>
            <person name="Clum A."/>
            <person name="Steindorff A."/>
            <person name="Ohm R.A."/>
            <person name="Martin F."/>
            <person name="Silar P."/>
            <person name="Natvig D.O."/>
            <person name="Lalanne C."/>
            <person name="Gautier V."/>
            <person name="Ament-Velasquez S.L."/>
            <person name="Kruys A."/>
            <person name="Hutchinson M.I."/>
            <person name="Powell A.J."/>
            <person name="Barry K."/>
            <person name="Miller A.N."/>
            <person name="Grigoriev I.V."/>
            <person name="Debuchy R."/>
            <person name="Gladieux P."/>
            <person name="Hiltunen Thoren M."/>
            <person name="Johannesson H."/>
        </authorList>
    </citation>
    <scope>NUCLEOTIDE SEQUENCE</scope>
    <source>
        <strain evidence="2">CBS 560.94</strain>
    </source>
</reference>
<evidence type="ECO:0000256" key="1">
    <source>
        <dbReference type="SAM" id="SignalP"/>
    </source>
</evidence>
<proteinExistence type="predicted"/>
<sequence length="87" mass="9256">MFLAGLLLLAAILGILGLIPESHSFKSSLPASDCLVLRLGVSSIFTGFSYRVANLWSLSPTFQGLICGGMGELGGGWYFLCGEVERE</sequence>
<name>A0AAE0MS74_9PEZI</name>
<reference evidence="2" key="2">
    <citation type="submission" date="2023-06" db="EMBL/GenBank/DDBJ databases">
        <authorList>
            <consortium name="Lawrence Berkeley National Laboratory"/>
            <person name="Haridas S."/>
            <person name="Hensen N."/>
            <person name="Bonometti L."/>
            <person name="Westerberg I."/>
            <person name="Brannstrom I.O."/>
            <person name="Guillou S."/>
            <person name="Cros-Aarteil S."/>
            <person name="Calhoun S."/>
            <person name="Kuo A."/>
            <person name="Mondo S."/>
            <person name="Pangilinan J."/>
            <person name="Riley R."/>
            <person name="Labutti K."/>
            <person name="Andreopoulos B."/>
            <person name="Lipzen A."/>
            <person name="Chen C."/>
            <person name="Yanf M."/>
            <person name="Daum C."/>
            <person name="Ng V."/>
            <person name="Clum A."/>
            <person name="Steindorff A."/>
            <person name="Ohm R."/>
            <person name="Martin F."/>
            <person name="Silar P."/>
            <person name="Natvig D."/>
            <person name="Lalanne C."/>
            <person name="Gautier V."/>
            <person name="Ament-Velasquez S.L."/>
            <person name="Kruys A."/>
            <person name="Hutchinson M.I."/>
            <person name="Powell A.J."/>
            <person name="Barry K."/>
            <person name="Miller A.N."/>
            <person name="Grigoriev I.V."/>
            <person name="Debuchy R."/>
            <person name="Gladieux P."/>
            <person name="Thoren M.H."/>
            <person name="Johannesson H."/>
        </authorList>
    </citation>
    <scope>NUCLEOTIDE SEQUENCE</scope>
    <source>
        <strain evidence="2">CBS 560.94</strain>
    </source>
</reference>
<evidence type="ECO:0000313" key="2">
    <source>
        <dbReference type="EMBL" id="KAK3347331.1"/>
    </source>
</evidence>
<dbReference type="Proteomes" id="UP001278500">
    <property type="component" value="Unassembled WGS sequence"/>
</dbReference>
<comment type="caution">
    <text evidence="2">The sequence shown here is derived from an EMBL/GenBank/DDBJ whole genome shotgun (WGS) entry which is preliminary data.</text>
</comment>
<evidence type="ECO:0000313" key="3">
    <source>
        <dbReference type="Proteomes" id="UP001278500"/>
    </source>
</evidence>
<gene>
    <name evidence="2" type="ORF">B0H65DRAFT_460149</name>
</gene>
<organism evidence="2 3">
    <name type="scientific">Neurospora tetraspora</name>
    <dbReference type="NCBI Taxonomy" id="94610"/>
    <lineage>
        <taxon>Eukaryota</taxon>
        <taxon>Fungi</taxon>
        <taxon>Dikarya</taxon>
        <taxon>Ascomycota</taxon>
        <taxon>Pezizomycotina</taxon>
        <taxon>Sordariomycetes</taxon>
        <taxon>Sordariomycetidae</taxon>
        <taxon>Sordariales</taxon>
        <taxon>Sordariaceae</taxon>
        <taxon>Neurospora</taxon>
    </lineage>
</organism>